<feature type="domain" description="Sulfatase N-terminal" evidence="6">
    <location>
        <begin position="39"/>
        <end position="390"/>
    </location>
</feature>
<dbReference type="InterPro" id="IPR024607">
    <property type="entry name" value="Sulfatase_CS"/>
</dbReference>
<evidence type="ECO:0000256" key="1">
    <source>
        <dbReference type="ARBA" id="ARBA00008779"/>
    </source>
</evidence>
<evidence type="ECO:0000256" key="4">
    <source>
        <dbReference type="ARBA" id="ARBA00023180"/>
    </source>
</evidence>
<dbReference type="AlphaFoldDB" id="A0A7L7L849"/>
<dbReference type="KEGG" id="add:HUW48_13180"/>
<dbReference type="Pfam" id="PF00884">
    <property type="entry name" value="Sulfatase"/>
    <property type="match status" value="1"/>
</dbReference>
<dbReference type="SUPFAM" id="SSF53649">
    <property type="entry name" value="Alkaline phosphatase-like"/>
    <property type="match status" value="1"/>
</dbReference>
<dbReference type="PANTHER" id="PTHR43108">
    <property type="entry name" value="N-ACETYLGLUCOSAMINE-6-SULFATASE FAMILY MEMBER"/>
    <property type="match status" value="1"/>
</dbReference>
<dbReference type="PANTHER" id="PTHR43108:SF8">
    <property type="entry name" value="SD21168P"/>
    <property type="match status" value="1"/>
</dbReference>
<dbReference type="CDD" id="cd16031">
    <property type="entry name" value="G6S_like"/>
    <property type="match status" value="1"/>
</dbReference>
<name>A0A7L7L849_9BACT</name>
<proteinExistence type="inferred from homology"/>
<comment type="similarity">
    <text evidence="1">Belongs to the sulfatase family.</text>
</comment>
<evidence type="ECO:0000256" key="3">
    <source>
        <dbReference type="ARBA" id="ARBA00022801"/>
    </source>
</evidence>
<sequence length="516" mass="59542">MKYGHKVSGWALVFILLAFSNQSWAQRAKKQSGTGKPANVIFILADDHRYDFMGFTGKVPGLQTPNMDRLAKEGAHLQNAYVSTALCSPSRASILTGQYAHTHTIVDNQAPLPKGLTFFPQYLQEAGYRTAFFGKWHMGNTEDEPQPGFHHWESFRGQGVYYNPKLNINGKQVTYSDSTYISDLLTQHAIDWMKQQDKQKPFFMYLSHKGVHAEFEPAKRHRGRYKNMPVRYPASMFLTATDTSNTWPLRNKVAVNPEMKTEVNLAGIPEWVKKQRYSWHGVDYMYHGRINFDDFYRRYCETLLGVDESIGQVLDYLKKAGIDKNTLVIYMGDNGFSFGEHGLIDKRHAYEESMRVPLLMRYPDVIKPGTKITQVIQNIDIAPTILAVAGKPTPSQMQGQSFLPLLQGKQMPWRDKAFYEYYWEYDFPQTPTVFAVRSGRYKYIRYQGIWDTNELFDLQNDPEEVNNLIAKPEHQALVKQLAGELYDWLESTGGMQVPLKRTIKMRDGDYLHPNQY</sequence>
<gene>
    <name evidence="7" type="ORF">HUW48_13180</name>
</gene>
<evidence type="ECO:0000313" key="7">
    <source>
        <dbReference type="EMBL" id="QMU28933.1"/>
    </source>
</evidence>
<dbReference type="Proteomes" id="UP000514509">
    <property type="component" value="Chromosome"/>
</dbReference>
<keyword evidence="8" id="KW-1185">Reference proteome</keyword>
<dbReference type="InterPro" id="IPR000917">
    <property type="entry name" value="Sulfatase_N"/>
</dbReference>
<feature type="signal peptide" evidence="5">
    <location>
        <begin position="1"/>
        <end position="25"/>
    </location>
</feature>
<organism evidence="7 8">
    <name type="scientific">Adhaeribacter radiodurans</name>
    <dbReference type="NCBI Taxonomy" id="2745197"/>
    <lineage>
        <taxon>Bacteria</taxon>
        <taxon>Pseudomonadati</taxon>
        <taxon>Bacteroidota</taxon>
        <taxon>Cytophagia</taxon>
        <taxon>Cytophagales</taxon>
        <taxon>Hymenobacteraceae</taxon>
        <taxon>Adhaeribacter</taxon>
    </lineage>
</organism>
<keyword evidence="2 5" id="KW-0732">Signal</keyword>
<evidence type="ECO:0000313" key="8">
    <source>
        <dbReference type="Proteomes" id="UP000514509"/>
    </source>
</evidence>
<dbReference type="PROSITE" id="PS00523">
    <property type="entry name" value="SULFATASE_1"/>
    <property type="match status" value="1"/>
</dbReference>
<accession>A0A7L7L849</accession>
<reference evidence="7 8" key="1">
    <citation type="submission" date="2020-06" db="EMBL/GenBank/DDBJ databases">
        <authorList>
            <person name="Hwang Y.J."/>
        </authorList>
    </citation>
    <scope>NUCLEOTIDE SEQUENCE [LARGE SCALE GENOMIC DNA]</scope>
    <source>
        <strain evidence="7 8">KUDC8001</strain>
    </source>
</reference>
<dbReference type="InterPro" id="IPR017850">
    <property type="entry name" value="Alkaline_phosphatase_core_sf"/>
</dbReference>
<dbReference type="GO" id="GO:0016787">
    <property type="term" value="F:hydrolase activity"/>
    <property type="evidence" value="ECO:0007669"/>
    <property type="project" value="UniProtKB-KW"/>
</dbReference>
<evidence type="ECO:0000256" key="5">
    <source>
        <dbReference type="SAM" id="SignalP"/>
    </source>
</evidence>
<keyword evidence="4" id="KW-0325">Glycoprotein</keyword>
<dbReference type="RefSeq" id="WP_182416114.1">
    <property type="nucleotide sequence ID" value="NZ_CP055153.1"/>
</dbReference>
<evidence type="ECO:0000256" key="2">
    <source>
        <dbReference type="ARBA" id="ARBA00022729"/>
    </source>
</evidence>
<protein>
    <submittedName>
        <fullName evidence="7">Sulfatase</fullName>
    </submittedName>
</protein>
<dbReference type="EMBL" id="CP055153">
    <property type="protein sequence ID" value="QMU28933.1"/>
    <property type="molecule type" value="Genomic_DNA"/>
</dbReference>
<evidence type="ECO:0000259" key="6">
    <source>
        <dbReference type="Pfam" id="PF00884"/>
    </source>
</evidence>
<feature type="chain" id="PRO_5029828351" evidence="5">
    <location>
        <begin position="26"/>
        <end position="516"/>
    </location>
</feature>
<reference evidence="7 8" key="2">
    <citation type="submission" date="2020-08" db="EMBL/GenBank/DDBJ databases">
        <title>Adhaeribacter dokdonensis sp. nov., isolated from the rhizosphere of Elymus tsukushiensis, a plant native to the Dokdo Islands, Republic of Korea.</title>
        <authorList>
            <person name="Ghim S.Y."/>
        </authorList>
    </citation>
    <scope>NUCLEOTIDE SEQUENCE [LARGE SCALE GENOMIC DNA]</scope>
    <source>
        <strain evidence="7 8">KUDC8001</strain>
    </source>
</reference>
<keyword evidence="3" id="KW-0378">Hydrolase</keyword>
<dbReference type="Gene3D" id="3.40.720.10">
    <property type="entry name" value="Alkaline Phosphatase, subunit A"/>
    <property type="match status" value="1"/>
</dbReference>